<accession>A0A7Y9XF50</accession>
<dbReference type="Proteomes" id="UP000584931">
    <property type="component" value="Unassembled WGS sequence"/>
</dbReference>
<name>A0A7Y9XF50_9ACTN</name>
<protein>
    <submittedName>
        <fullName evidence="1">NADPH-dependent ferric siderophore reductase</fullName>
    </submittedName>
</protein>
<evidence type="ECO:0000313" key="2">
    <source>
        <dbReference type="Proteomes" id="UP000584931"/>
    </source>
</evidence>
<gene>
    <name evidence="1" type="ORF">HNR06_003194</name>
</gene>
<dbReference type="EMBL" id="JACCHL010000001">
    <property type="protein sequence ID" value="NYH53605.1"/>
    <property type="molecule type" value="Genomic_DNA"/>
</dbReference>
<dbReference type="RefSeq" id="WP_179810501.1">
    <property type="nucleotide sequence ID" value="NZ_JACCHL010000001.1"/>
</dbReference>
<proteinExistence type="predicted"/>
<organism evidence="1 2">
    <name type="scientific">Nocardiopsis sinuspersici</name>
    <dbReference type="NCBI Taxonomy" id="501010"/>
    <lineage>
        <taxon>Bacteria</taxon>
        <taxon>Bacillati</taxon>
        <taxon>Actinomycetota</taxon>
        <taxon>Actinomycetes</taxon>
        <taxon>Streptosporangiales</taxon>
        <taxon>Nocardiopsidaceae</taxon>
        <taxon>Nocardiopsis</taxon>
    </lineage>
</organism>
<sequence>MTGQPLTVGDLRRALDELPDDMPVRALITAPGADYAELHVLTTARTDQMTVTWRSGLVYDGRPYLRLNLRPQKGAECHTLTEPGTT</sequence>
<comment type="caution">
    <text evidence="1">The sequence shown here is derived from an EMBL/GenBank/DDBJ whole genome shotgun (WGS) entry which is preliminary data.</text>
</comment>
<reference evidence="1 2" key="1">
    <citation type="submission" date="2020-07" db="EMBL/GenBank/DDBJ databases">
        <title>Sequencing the genomes of 1000 actinobacteria strains.</title>
        <authorList>
            <person name="Klenk H.-P."/>
        </authorList>
    </citation>
    <scope>NUCLEOTIDE SEQUENCE [LARGE SCALE GENOMIC DNA]</scope>
    <source>
        <strain evidence="1 2">DSM 45278</strain>
    </source>
</reference>
<dbReference type="AlphaFoldDB" id="A0A7Y9XF50"/>
<evidence type="ECO:0000313" key="1">
    <source>
        <dbReference type="EMBL" id="NYH53605.1"/>
    </source>
</evidence>